<dbReference type="KEGG" id="trr:M419DRAFT_142507"/>
<dbReference type="SUPFAM" id="SSF53474">
    <property type="entry name" value="alpha/beta-Hydrolases"/>
    <property type="match status" value="1"/>
</dbReference>
<dbReference type="InterPro" id="IPR029058">
    <property type="entry name" value="AB_hydrolase_fold"/>
</dbReference>
<evidence type="ECO:0000313" key="3">
    <source>
        <dbReference type="EMBL" id="ETR99075.1"/>
    </source>
</evidence>
<dbReference type="GO" id="GO:0016787">
    <property type="term" value="F:hydrolase activity"/>
    <property type="evidence" value="ECO:0007669"/>
    <property type="project" value="UniProtKB-KW"/>
</dbReference>
<dbReference type="Gene3D" id="3.40.50.1820">
    <property type="entry name" value="alpha/beta hydrolase"/>
    <property type="match status" value="1"/>
</dbReference>
<evidence type="ECO:0000313" key="4">
    <source>
        <dbReference type="Proteomes" id="UP000024376"/>
    </source>
</evidence>
<dbReference type="PANTHER" id="PTHR43433">
    <property type="entry name" value="HYDROLASE, ALPHA/BETA FOLD FAMILY PROTEIN"/>
    <property type="match status" value="1"/>
</dbReference>
<dbReference type="Proteomes" id="UP000024376">
    <property type="component" value="Unassembled WGS sequence"/>
</dbReference>
<protein>
    <submittedName>
        <fullName evidence="3">Alpha/beta-hydrolase</fullName>
    </submittedName>
</protein>
<dbReference type="InterPro" id="IPR000073">
    <property type="entry name" value="AB_hydrolase_1"/>
</dbReference>
<dbReference type="PRINTS" id="PR00111">
    <property type="entry name" value="ABHYDROLASE"/>
</dbReference>
<feature type="region of interest" description="Disordered" evidence="1">
    <location>
        <begin position="270"/>
        <end position="293"/>
    </location>
</feature>
<gene>
    <name evidence="3" type="ORF">M419DRAFT_142507</name>
</gene>
<proteinExistence type="predicted"/>
<accession>A0A024S3M0</accession>
<feature type="region of interest" description="Disordered" evidence="1">
    <location>
        <begin position="71"/>
        <end position="101"/>
    </location>
</feature>
<dbReference type="OrthoDB" id="408373at2759"/>
<organism evidence="3 4">
    <name type="scientific">Hypocrea jecorina (strain ATCC 56765 / BCRC 32924 / NRRL 11460 / Rut C-30)</name>
    <name type="common">Trichoderma reesei</name>
    <dbReference type="NCBI Taxonomy" id="1344414"/>
    <lineage>
        <taxon>Eukaryota</taxon>
        <taxon>Fungi</taxon>
        <taxon>Dikarya</taxon>
        <taxon>Ascomycota</taxon>
        <taxon>Pezizomycotina</taxon>
        <taxon>Sordariomycetes</taxon>
        <taxon>Hypocreomycetidae</taxon>
        <taxon>Hypocreales</taxon>
        <taxon>Hypocreaceae</taxon>
        <taxon>Trichoderma</taxon>
    </lineage>
</organism>
<dbReference type="AlphaFoldDB" id="A0A024S3M0"/>
<feature type="region of interest" description="Disordered" evidence="1">
    <location>
        <begin position="429"/>
        <end position="465"/>
    </location>
</feature>
<keyword evidence="3" id="KW-0378">Hydrolase</keyword>
<evidence type="ECO:0000256" key="1">
    <source>
        <dbReference type="SAM" id="MobiDB-lite"/>
    </source>
</evidence>
<name>A0A024S3M0_HYPJR</name>
<feature type="domain" description="AB hydrolase-1" evidence="2">
    <location>
        <begin position="129"/>
        <end position="408"/>
    </location>
</feature>
<reference evidence="4" key="1">
    <citation type="journal article" date="2013" name="Ind. Biotechnol.">
        <title>Comparative genomics analysis of Trichoderma reesei strains.</title>
        <authorList>
            <person name="Koike H."/>
            <person name="Aerts A."/>
            <person name="LaButti K."/>
            <person name="Grigoriev I.V."/>
            <person name="Baker S.E."/>
        </authorList>
    </citation>
    <scope>NUCLEOTIDE SEQUENCE [LARGE SCALE GENOMIC DNA]</scope>
    <source>
        <strain evidence="4">ATCC 56765 / BCRC 32924 / NRRL 11460 / Rut C-30</strain>
    </source>
</reference>
<dbReference type="InterPro" id="IPR050471">
    <property type="entry name" value="AB_hydrolase"/>
</dbReference>
<dbReference type="PANTHER" id="PTHR43433:SF10">
    <property type="entry name" value="AB HYDROLASE-1 DOMAIN-CONTAINING PROTEIN"/>
    <property type="match status" value="1"/>
</dbReference>
<dbReference type="HOGENOM" id="CLU_020336_11_1_1"/>
<dbReference type="EMBL" id="KI911158">
    <property type="protein sequence ID" value="ETR99075.1"/>
    <property type="molecule type" value="Genomic_DNA"/>
</dbReference>
<sequence length="465" mass="50297">MHTALPGTARAPFLPPWSETASKARNTAMAMIPHGLQLRPDQLTRRGSAVLAAAACLSLYLLIRPTLSPRTKSPKTDIVRVRSRSGIDPADPEKPAPYPPDLFPGGRDVETVYGTVRVFEWGPEDGDKVLLVHGIGTPCIALGSMARELVRKGYRVMLFDLFGRGYSDGPSNVAYDECLYTTQILLVLASSSLPWTGASSFHLVGYSLGGALAAAFAAYHSHMLRSLTVVCPGGLVRESHLGWRSRLMYSHNLLPEWLLRRWVRSRIEPQHGQSADVPNGGGDGEDEGGQADVNFDDVPISVDRSSNVVVRVGDVVRWQLDANPAFVDAYMSTIRYAPIYGQHDKVWAVLGETLAANRELGQGLQRVCVVLGDRDTLVVKDEWIEDTRAVLGEDGVDVRVLPGGHEIAISKGKEVANVANVAISSWKSCRLGGGKASKSRGSESASESGSGSGSGTRSKRNRYRN</sequence>
<evidence type="ECO:0000259" key="2">
    <source>
        <dbReference type="Pfam" id="PF00561"/>
    </source>
</evidence>
<dbReference type="Pfam" id="PF00561">
    <property type="entry name" value="Abhydrolase_1"/>
    <property type="match status" value="1"/>
</dbReference>